<dbReference type="AlphaFoldDB" id="A0A4Q1BKF3"/>
<keyword evidence="2" id="KW-1185">Reference proteome</keyword>
<reference evidence="1 2" key="1">
    <citation type="submission" date="2016-06" db="EMBL/GenBank/DDBJ databases">
        <title>Evolution of pathogenesis and genome organization in the Tremellales.</title>
        <authorList>
            <person name="Cuomo C."/>
            <person name="Litvintseva A."/>
            <person name="Heitman J."/>
            <person name="Chen Y."/>
            <person name="Sun S."/>
            <person name="Springer D."/>
            <person name="Dromer F."/>
            <person name="Young S."/>
            <person name="Zeng Q."/>
            <person name="Chapman S."/>
            <person name="Gujja S."/>
            <person name="Saif S."/>
            <person name="Birren B."/>
        </authorList>
    </citation>
    <scope>NUCLEOTIDE SEQUENCE [LARGE SCALE GENOMIC DNA]</scope>
    <source>
        <strain evidence="1 2">ATCC 28783</strain>
    </source>
</reference>
<evidence type="ECO:0000313" key="1">
    <source>
        <dbReference type="EMBL" id="RXK38224.1"/>
    </source>
</evidence>
<proteinExistence type="predicted"/>
<dbReference type="Proteomes" id="UP000289152">
    <property type="component" value="Unassembled WGS sequence"/>
</dbReference>
<protein>
    <submittedName>
        <fullName evidence="1">Uncharacterized protein</fullName>
    </submittedName>
</protein>
<evidence type="ECO:0000313" key="2">
    <source>
        <dbReference type="Proteomes" id="UP000289152"/>
    </source>
</evidence>
<gene>
    <name evidence="1" type="ORF">M231_04508</name>
</gene>
<dbReference type="InParanoid" id="A0A4Q1BKF3"/>
<name>A0A4Q1BKF3_TREME</name>
<dbReference type="VEuPathDB" id="FungiDB:TREMEDRAFT_62967"/>
<accession>A0A4Q1BKF3</accession>
<sequence>MLSGTELKTKHSIEGSASAEVFQQSLSARIFSIERRNTSAEPKIEAKLTMSHCTAVLKTKKNRWLEVQTTDGFTYTGLQSSAVKAEMFRINDLAYLTHVYHYPTESYLVKMVQGQTCWWWRILPDGEEQWGEGGSQQVKETIPSEGQVPAVIAEGCQIIALNPLETDEAGKDLNEEFEPLITNG</sequence>
<organism evidence="1 2">
    <name type="scientific">Tremella mesenterica</name>
    <name type="common">Jelly fungus</name>
    <dbReference type="NCBI Taxonomy" id="5217"/>
    <lineage>
        <taxon>Eukaryota</taxon>
        <taxon>Fungi</taxon>
        <taxon>Dikarya</taxon>
        <taxon>Basidiomycota</taxon>
        <taxon>Agaricomycotina</taxon>
        <taxon>Tremellomycetes</taxon>
        <taxon>Tremellales</taxon>
        <taxon>Tremellaceae</taxon>
        <taxon>Tremella</taxon>
    </lineage>
</organism>
<dbReference type="EMBL" id="SDIL01000051">
    <property type="protein sequence ID" value="RXK38224.1"/>
    <property type="molecule type" value="Genomic_DNA"/>
</dbReference>
<comment type="caution">
    <text evidence="1">The sequence shown here is derived from an EMBL/GenBank/DDBJ whole genome shotgun (WGS) entry which is preliminary data.</text>
</comment>